<reference evidence="2 3" key="1">
    <citation type="submission" date="2018-06" db="EMBL/GenBank/DDBJ databases">
        <title>Genomic Encyclopedia of Type Strains, Phase IV (KMG-IV): sequencing the most valuable type-strain genomes for metagenomic binning, comparative biology and taxonomic classification.</title>
        <authorList>
            <person name="Goeker M."/>
        </authorList>
    </citation>
    <scope>NUCLEOTIDE SEQUENCE [LARGE SCALE GENOMIC DNA]</scope>
    <source>
        <strain evidence="2 3">DSM 25532</strain>
    </source>
</reference>
<evidence type="ECO:0000313" key="2">
    <source>
        <dbReference type="EMBL" id="RBP39016.1"/>
    </source>
</evidence>
<feature type="region of interest" description="Disordered" evidence="1">
    <location>
        <begin position="1"/>
        <end position="40"/>
    </location>
</feature>
<protein>
    <submittedName>
        <fullName evidence="2">Uncharacterized protein</fullName>
    </submittedName>
</protein>
<organism evidence="2 3">
    <name type="scientific">Roseimicrobium gellanilyticum</name>
    <dbReference type="NCBI Taxonomy" id="748857"/>
    <lineage>
        <taxon>Bacteria</taxon>
        <taxon>Pseudomonadati</taxon>
        <taxon>Verrucomicrobiota</taxon>
        <taxon>Verrucomicrobiia</taxon>
        <taxon>Verrucomicrobiales</taxon>
        <taxon>Verrucomicrobiaceae</taxon>
        <taxon>Roseimicrobium</taxon>
    </lineage>
</organism>
<name>A0A366HA12_9BACT</name>
<evidence type="ECO:0000313" key="3">
    <source>
        <dbReference type="Proteomes" id="UP000253426"/>
    </source>
</evidence>
<evidence type="ECO:0000256" key="1">
    <source>
        <dbReference type="SAM" id="MobiDB-lite"/>
    </source>
</evidence>
<dbReference type="EMBL" id="QNRR01000010">
    <property type="protein sequence ID" value="RBP39016.1"/>
    <property type="molecule type" value="Genomic_DNA"/>
</dbReference>
<comment type="caution">
    <text evidence="2">The sequence shown here is derived from an EMBL/GenBank/DDBJ whole genome shotgun (WGS) entry which is preliminary data.</text>
</comment>
<keyword evidence="3" id="KW-1185">Reference proteome</keyword>
<gene>
    <name evidence="2" type="ORF">DES53_11039</name>
</gene>
<accession>A0A366HA12</accession>
<dbReference type="Proteomes" id="UP000253426">
    <property type="component" value="Unassembled WGS sequence"/>
</dbReference>
<feature type="compositionally biased region" description="Basic and acidic residues" evidence="1">
    <location>
        <begin position="25"/>
        <end position="40"/>
    </location>
</feature>
<proteinExistence type="predicted"/>
<dbReference type="AlphaFoldDB" id="A0A366HA12"/>
<sequence>MANDHCPLSKAAVARVMPQPGHGRPVMEAKKHGQRDHPMR</sequence>